<evidence type="ECO:0000256" key="1">
    <source>
        <dbReference type="SAM" id="Coils"/>
    </source>
</evidence>
<dbReference type="EMBL" id="AP024110">
    <property type="protein sequence ID" value="BCM26060.1"/>
    <property type="molecule type" value="Genomic_DNA"/>
</dbReference>
<feature type="chain" id="PRO_5034531978" description="DUF4124 domain-containing protein" evidence="3">
    <location>
        <begin position="24"/>
        <end position="168"/>
    </location>
</feature>
<gene>
    <name evidence="4" type="ORF">ZMTM_23190</name>
</gene>
<feature type="compositionally biased region" description="Basic and acidic residues" evidence="2">
    <location>
        <begin position="80"/>
        <end position="92"/>
    </location>
</feature>
<keyword evidence="1" id="KW-0175">Coiled coil</keyword>
<reference evidence="4" key="1">
    <citation type="journal article" date="2021" name="Arch. Microbiol.">
        <title>Methyloradius palustris gen. nov., sp. nov., a methanol-oxidizing bacterium isolated from snow.</title>
        <authorList>
            <person name="Miyadera T."/>
            <person name="Kojima H."/>
            <person name="Fukui M."/>
        </authorList>
    </citation>
    <scope>NUCLEOTIDE SEQUENCE</scope>
    <source>
        <strain evidence="4">Zm11</strain>
    </source>
</reference>
<feature type="region of interest" description="Disordered" evidence="2">
    <location>
        <begin position="60"/>
        <end position="92"/>
    </location>
</feature>
<feature type="signal peptide" evidence="3">
    <location>
        <begin position="1"/>
        <end position="23"/>
    </location>
</feature>
<dbReference type="RefSeq" id="WP_221764084.1">
    <property type="nucleotide sequence ID" value="NZ_AP024110.1"/>
</dbReference>
<feature type="compositionally biased region" description="Polar residues" evidence="2">
    <location>
        <begin position="60"/>
        <end position="75"/>
    </location>
</feature>
<feature type="coiled-coil region" evidence="1">
    <location>
        <begin position="94"/>
        <end position="163"/>
    </location>
</feature>
<dbReference type="KEGG" id="mpau:ZMTM_23190"/>
<evidence type="ECO:0000256" key="3">
    <source>
        <dbReference type="SAM" id="SignalP"/>
    </source>
</evidence>
<dbReference type="AlphaFoldDB" id="A0A8D5G294"/>
<evidence type="ECO:0008006" key="6">
    <source>
        <dbReference type="Google" id="ProtNLM"/>
    </source>
</evidence>
<accession>A0A8D5G294</accession>
<keyword evidence="3" id="KW-0732">Signal</keyword>
<proteinExistence type="predicted"/>
<evidence type="ECO:0000256" key="2">
    <source>
        <dbReference type="SAM" id="MobiDB-lite"/>
    </source>
</evidence>
<keyword evidence="5" id="KW-1185">Reference proteome</keyword>
<dbReference type="PROSITE" id="PS51257">
    <property type="entry name" value="PROKAR_LIPOPROTEIN"/>
    <property type="match status" value="1"/>
</dbReference>
<sequence length="168" mass="18919">MKKSLSALSVLITACIYIPSAYADIYSCVDDKGQTAFADSKNKIAYKNCKLIMRDDSSPVATSGISNNGTKTATPINFPRIDKKTQSQRDDKRKDILQTELDTEKKALADVQKSYDQDSKNAVFMRANNIKEPAKIAQFDDNLKRQQDEINTHQQNIKLLQKELNSIQ</sequence>
<organism evidence="4 5">
    <name type="scientific">Methyloradius palustris</name>
    <dbReference type="NCBI Taxonomy" id="2778876"/>
    <lineage>
        <taxon>Bacteria</taxon>
        <taxon>Pseudomonadati</taxon>
        <taxon>Pseudomonadota</taxon>
        <taxon>Betaproteobacteria</taxon>
        <taxon>Nitrosomonadales</taxon>
        <taxon>Methylophilaceae</taxon>
        <taxon>Methyloradius</taxon>
    </lineage>
</organism>
<evidence type="ECO:0000313" key="4">
    <source>
        <dbReference type="EMBL" id="BCM26060.1"/>
    </source>
</evidence>
<protein>
    <recommendedName>
        <fullName evidence="6">DUF4124 domain-containing protein</fullName>
    </recommendedName>
</protein>
<dbReference type="Proteomes" id="UP000826722">
    <property type="component" value="Chromosome"/>
</dbReference>
<evidence type="ECO:0000313" key="5">
    <source>
        <dbReference type="Proteomes" id="UP000826722"/>
    </source>
</evidence>
<name>A0A8D5G294_9PROT</name>